<proteinExistence type="predicted"/>
<dbReference type="EMBL" id="UINC01136835">
    <property type="protein sequence ID" value="SVD21842.1"/>
    <property type="molecule type" value="Genomic_DNA"/>
</dbReference>
<sequence>MANINIKYCGLTSQKYSLTINDNQTVTQLRTAIASNEGLAASNYENV</sequence>
<feature type="non-terminal residue" evidence="1">
    <location>
        <position position="47"/>
    </location>
</feature>
<protein>
    <recommendedName>
        <fullName evidence="2">Ubiquitin-like domain-containing protein</fullName>
    </recommendedName>
</protein>
<organism evidence="1">
    <name type="scientific">marine metagenome</name>
    <dbReference type="NCBI Taxonomy" id="408172"/>
    <lineage>
        <taxon>unclassified sequences</taxon>
        <taxon>metagenomes</taxon>
        <taxon>ecological metagenomes</taxon>
    </lineage>
</organism>
<dbReference type="InterPro" id="IPR029071">
    <property type="entry name" value="Ubiquitin-like_domsf"/>
</dbReference>
<accession>A0A382TJ88</accession>
<evidence type="ECO:0008006" key="2">
    <source>
        <dbReference type="Google" id="ProtNLM"/>
    </source>
</evidence>
<reference evidence="1" key="1">
    <citation type="submission" date="2018-05" db="EMBL/GenBank/DDBJ databases">
        <authorList>
            <person name="Lanie J.A."/>
            <person name="Ng W.-L."/>
            <person name="Kazmierczak K.M."/>
            <person name="Andrzejewski T.M."/>
            <person name="Davidsen T.M."/>
            <person name="Wayne K.J."/>
            <person name="Tettelin H."/>
            <person name="Glass J.I."/>
            <person name="Rusch D."/>
            <person name="Podicherti R."/>
            <person name="Tsui H.-C.T."/>
            <person name="Winkler M.E."/>
        </authorList>
    </citation>
    <scope>NUCLEOTIDE SEQUENCE</scope>
</reference>
<dbReference type="SUPFAM" id="SSF54236">
    <property type="entry name" value="Ubiquitin-like"/>
    <property type="match status" value="1"/>
</dbReference>
<name>A0A382TJ88_9ZZZZ</name>
<gene>
    <name evidence="1" type="ORF">METZ01_LOCUS374696</name>
</gene>
<dbReference type="AlphaFoldDB" id="A0A382TJ88"/>
<evidence type="ECO:0000313" key="1">
    <source>
        <dbReference type="EMBL" id="SVD21842.1"/>
    </source>
</evidence>